<feature type="transmembrane region" description="Helical" evidence="7">
    <location>
        <begin position="928"/>
        <end position="950"/>
    </location>
</feature>
<dbReference type="RefSeq" id="WP_005941605.1">
    <property type="nucleotide sequence ID" value="NZ_ATVK01000054.1"/>
</dbReference>
<evidence type="ECO:0000256" key="7">
    <source>
        <dbReference type="SAM" id="Phobius"/>
    </source>
</evidence>
<evidence type="ECO:0000256" key="6">
    <source>
        <dbReference type="ARBA" id="ARBA00023136"/>
    </source>
</evidence>
<dbReference type="AlphaFoldDB" id="L7LAF1"/>
<dbReference type="InterPro" id="IPR004869">
    <property type="entry name" value="MMPL_dom"/>
</dbReference>
<feature type="transmembrane region" description="Helical" evidence="7">
    <location>
        <begin position="198"/>
        <end position="217"/>
    </location>
</feature>
<evidence type="ECO:0000256" key="3">
    <source>
        <dbReference type="ARBA" id="ARBA00022475"/>
    </source>
</evidence>
<feature type="domain" description="Membrane transport protein MMPL" evidence="8">
    <location>
        <begin position="679"/>
        <end position="994"/>
    </location>
</feature>
<reference evidence="9 10" key="1">
    <citation type="submission" date="2012-12" db="EMBL/GenBank/DDBJ databases">
        <title>Whole genome shotgun sequence of Gordonia hirsuta NBRC 16056.</title>
        <authorList>
            <person name="Isaki-Nakamura S."/>
            <person name="Hosoyama A."/>
            <person name="Tsuchikane K."/>
            <person name="Katsumata H."/>
            <person name="Baba S."/>
            <person name="Yamazaki S."/>
            <person name="Fujita N."/>
        </authorList>
    </citation>
    <scope>NUCLEOTIDE SEQUENCE [LARGE SCALE GENOMIC DNA]</scope>
    <source>
        <strain evidence="9 10">NBRC 16056</strain>
    </source>
</reference>
<feature type="transmembrane region" description="Helical" evidence="7">
    <location>
        <begin position="829"/>
        <end position="848"/>
    </location>
</feature>
<dbReference type="PANTHER" id="PTHR33406">
    <property type="entry name" value="MEMBRANE PROTEIN MJ1562-RELATED"/>
    <property type="match status" value="1"/>
</dbReference>
<feature type="transmembrane region" description="Helical" evidence="7">
    <location>
        <begin position="886"/>
        <end position="907"/>
    </location>
</feature>
<dbReference type="Gene3D" id="1.20.1640.10">
    <property type="entry name" value="Multidrug efflux transporter AcrB transmembrane domain"/>
    <property type="match status" value="2"/>
</dbReference>
<evidence type="ECO:0000256" key="4">
    <source>
        <dbReference type="ARBA" id="ARBA00022692"/>
    </source>
</evidence>
<evidence type="ECO:0000256" key="5">
    <source>
        <dbReference type="ARBA" id="ARBA00022989"/>
    </source>
</evidence>
<dbReference type="InterPro" id="IPR050545">
    <property type="entry name" value="Mycobact_MmpL"/>
</dbReference>
<feature type="transmembrane region" description="Helical" evidence="7">
    <location>
        <begin position="383"/>
        <end position="407"/>
    </location>
</feature>
<dbReference type="STRING" id="1121927.GOHSU_30_00390"/>
<evidence type="ECO:0000256" key="1">
    <source>
        <dbReference type="ARBA" id="ARBA00004651"/>
    </source>
</evidence>
<dbReference type="eggNOG" id="COG1511">
    <property type="taxonomic scope" value="Bacteria"/>
</dbReference>
<gene>
    <name evidence="9" type="ORF">GOHSU_30_00390</name>
</gene>
<evidence type="ECO:0000313" key="10">
    <source>
        <dbReference type="Proteomes" id="UP000053405"/>
    </source>
</evidence>
<keyword evidence="3" id="KW-1003">Cell membrane</keyword>
<dbReference type="PANTHER" id="PTHR33406:SF6">
    <property type="entry name" value="MEMBRANE PROTEIN YDGH-RELATED"/>
    <property type="match status" value="1"/>
</dbReference>
<keyword evidence="5 7" id="KW-1133">Transmembrane helix</keyword>
<proteinExistence type="inferred from homology"/>
<keyword evidence="4 7" id="KW-0812">Transmembrane</keyword>
<feature type="transmembrane region" description="Helical" evidence="7">
    <location>
        <begin position="302"/>
        <end position="320"/>
    </location>
</feature>
<keyword evidence="10" id="KW-1185">Reference proteome</keyword>
<dbReference type="SUPFAM" id="SSF82866">
    <property type="entry name" value="Multidrug efflux transporter AcrB transmembrane domain"/>
    <property type="match status" value="2"/>
</dbReference>
<dbReference type="OrthoDB" id="2365435at2"/>
<feature type="transmembrane region" description="Helical" evidence="7">
    <location>
        <begin position="855"/>
        <end position="880"/>
    </location>
</feature>
<name>L7LAF1_9ACTN</name>
<feature type="transmembrane region" description="Helical" evidence="7">
    <location>
        <begin position="332"/>
        <end position="362"/>
    </location>
</feature>
<keyword evidence="6 7" id="KW-0472">Membrane</keyword>
<accession>L7LAF1</accession>
<comment type="similarity">
    <text evidence="2">Belongs to the resistance-nodulation-cell division (RND) (TC 2.A.6) family. MmpL subfamily.</text>
</comment>
<evidence type="ECO:0000259" key="8">
    <source>
        <dbReference type="Pfam" id="PF03176"/>
    </source>
</evidence>
<evidence type="ECO:0000256" key="2">
    <source>
        <dbReference type="ARBA" id="ARBA00010157"/>
    </source>
</evidence>
<comment type="caution">
    <text evidence="9">The sequence shown here is derived from an EMBL/GenBank/DDBJ whole genome shotgun (WGS) entry which is preliminary data.</text>
</comment>
<protein>
    <submittedName>
        <fullName evidence="9">Putative transporter</fullName>
    </submittedName>
</protein>
<dbReference type="Pfam" id="PF03176">
    <property type="entry name" value="MMPL"/>
    <property type="match status" value="2"/>
</dbReference>
<dbReference type="GO" id="GO:0005886">
    <property type="term" value="C:plasma membrane"/>
    <property type="evidence" value="ECO:0007669"/>
    <property type="project" value="UniProtKB-SubCell"/>
</dbReference>
<feature type="domain" description="Membrane transport protein MMPL" evidence="8">
    <location>
        <begin position="53"/>
        <end position="383"/>
    </location>
</feature>
<feature type="transmembrane region" description="Helical" evidence="7">
    <location>
        <begin position="224"/>
        <end position="245"/>
    </location>
</feature>
<dbReference type="Proteomes" id="UP000053405">
    <property type="component" value="Unassembled WGS sequence"/>
</dbReference>
<feature type="transmembrane region" description="Helical" evidence="7">
    <location>
        <begin position="962"/>
        <end position="987"/>
    </location>
</feature>
<organism evidence="9 10">
    <name type="scientific">Gordonia hirsuta DSM 44140 = NBRC 16056</name>
    <dbReference type="NCBI Taxonomy" id="1121927"/>
    <lineage>
        <taxon>Bacteria</taxon>
        <taxon>Bacillati</taxon>
        <taxon>Actinomycetota</taxon>
        <taxon>Actinomycetes</taxon>
        <taxon>Mycobacteriales</taxon>
        <taxon>Gordoniaceae</taxon>
        <taxon>Gordonia</taxon>
    </lineage>
</organism>
<dbReference type="eggNOG" id="COG2409">
    <property type="taxonomic scope" value="Bacteria"/>
</dbReference>
<dbReference type="EMBL" id="BANT01000030">
    <property type="protein sequence ID" value="GAC58115.1"/>
    <property type="molecule type" value="Genomic_DNA"/>
</dbReference>
<evidence type="ECO:0000313" key="9">
    <source>
        <dbReference type="EMBL" id="GAC58115.1"/>
    </source>
</evidence>
<feature type="transmembrane region" description="Helical" evidence="7">
    <location>
        <begin position="251"/>
        <end position="273"/>
    </location>
</feature>
<feature type="transmembrane region" description="Helical" evidence="7">
    <location>
        <begin position="21"/>
        <end position="41"/>
    </location>
</feature>
<sequence length="997" mass="104813">MGHQYSKGFERVGRFITRHAVAVLFTWIAVAVVVSTAWPTLEDVASRKASSPLPKESSSISAMTAMAEKFDEDGNLNSAIIVMSNPDGMTADARSRYNATVERLRERRDAVTFVSDVLGDPVASSNPMVRGQVMSEDGKAWILLVGLVGELGSPDTLGSLTVVRDVVEQTYAGADTLAKVTGPTATLGDLAVTSVADIRLVGTITMGLIALILLAVYRSVFTAVLPLVVLGVSIAVARGVVAGLSEIGLPISTMSSTLMVAILAGASVNYTVFMISRYHENLRSGLEPQEALPRASGSMSRVIVATAATIAVANLAQLTAKLEFLSAAGPAVAVAITIGFLASVTLLPAVLSLAARVGLGLARKDRTGEYWRRTGRQVAARPTIALAASVAVLSLLAGAALFLQVGYDDREVQPQDTESAEGYALMNAHFPRDAMIPQYVLVESEEGLRHPQALADLEQMAQRISQLPGVDRVVGITRPDGKKLTQATLSWQIAMMGKQLAKADEKSPQVRERLDQIQALADTLRDLTSDGGGLDLATIGNDAAEMLQMAKGAAAQMEQYAGLITEISKSTGVIDELAAVSPVLVAASDALGGASSTLVPALDSPACKGNRECRRVRTELAPVLNLARGGQLDQLADLARSLSTAQGRSATKESIGSIGEQYEQIRGALAQVPEWEARLGQLQNAMDQMRAAGIDLSDPKTMAGRARTMADQAREAMSAMTALAAYLQTVGTESSSESASGFYLPTALLDSSDFGRLTSAFISPDGKAVRFLVQSSVNPYSSEAMALSSSIGEVGRDALPNTSLAASTVSVGGFPSVNSDLQEMFLRDFAEIVIVTLLVILVVMCLLLRAVVASIYLLGTVILTYGSAIGLGVLVFQGIFGQEIYWAVPAMAFTMVIAVGADYNMFFVSRLREESGTGSPRDAIEPTVAATGSVITSAGLIFSAAMFGMMGASIATVVQMGFIIGAGILIDTFIVRTITVPAIAALVGRRSWWPSAS</sequence>
<comment type="subcellular location">
    <subcellularLocation>
        <location evidence="1">Cell membrane</location>
        <topology evidence="1">Multi-pass membrane protein</topology>
    </subcellularLocation>
</comment>